<keyword evidence="2" id="KW-0698">rRNA processing</keyword>
<dbReference type="AlphaFoldDB" id="A0A024FSU2"/>
<evidence type="ECO:0000313" key="9">
    <source>
        <dbReference type="EMBL" id="CCI10078.1"/>
    </source>
</evidence>
<evidence type="ECO:0000256" key="4">
    <source>
        <dbReference type="ARBA" id="ARBA00022679"/>
    </source>
</evidence>
<comment type="caution">
    <text evidence="9">The sequence shown here is derived from an EMBL/GenBank/DDBJ whole genome shotgun (WGS) entry which is preliminary data.</text>
</comment>
<dbReference type="PANTHER" id="PTHR10920">
    <property type="entry name" value="RIBOSOMAL RNA METHYLTRANSFERASE"/>
    <property type="match status" value="1"/>
</dbReference>
<dbReference type="InterPro" id="IPR002877">
    <property type="entry name" value="RNA_MeTrfase_FtsJ_dom"/>
</dbReference>
<dbReference type="Pfam" id="PF01728">
    <property type="entry name" value="FtsJ"/>
    <property type="match status" value="1"/>
</dbReference>
<feature type="active site" description="Proton acceptor" evidence="7">
    <location>
        <position position="185"/>
    </location>
</feature>
<evidence type="ECO:0000256" key="1">
    <source>
        <dbReference type="ARBA" id="ARBA00009258"/>
    </source>
</evidence>
<dbReference type="FunCoup" id="A0A024FSU2">
    <property type="interactions" value="359"/>
</dbReference>
<dbReference type="InParanoid" id="A0A024FSU2"/>
<gene>
    <name evidence="9" type="ORF">BN9_057630</name>
</gene>
<dbReference type="InterPro" id="IPR029063">
    <property type="entry name" value="SAM-dependent_MTases_sf"/>
</dbReference>
<dbReference type="STRING" id="65357.A0A024FSU2"/>
<dbReference type="Gene3D" id="3.40.50.150">
    <property type="entry name" value="Vaccinia Virus protein VP39"/>
    <property type="match status" value="1"/>
</dbReference>
<sequence>MERISFVNVARHILKRCEKEKKHTAKASWVHRQWNDPYVKQAKRENLRSRAAFKLRDLNKKFDIIRHGDTVLDLGAAPGGWTQIAAVESCGKHDRSRTRVIAVDLVPMQSVEGASIVVGDFRDPAIRDDISEILGGRAVDVVLSDMAPRFTGHFLNDSQQQLRLCYNALLMAELYLKVGGNFVTKVLQSEDLGEFREKMKTQFKTVKGFKPTSSRSESTELFFVGRGYRGDSI</sequence>
<evidence type="ECO:0000256" key="3">
    <source>
        <dbReference type="ARBA" id="ARBA00022603"/>
    </source>
</evidence>
<name>A0A024FSU2_9STRA</name>
<evidence type="ECO:0000256" key="7">
    <source>
        <dbReference type="PIRSR" id="PIRSR005461-1"/>
    </source>
</evidence>
<evidence type="ECO:0000256" key="2">
    <source>
        <dbReference type="ARBA" id="ARBA00022552"/>
    </source>
</evidence>
<evidence type="ECO:0000313" key="10">
    <source>
        <dbReference type="Proteomes" id="UP000053237"/>
    </source>
</evidence>
<protein>
    <recommendedName>
        <fullName evidence="6">rRNA methyltransferase 2, mitochondrial</fullName>
    </recommendedName>
</protein>
<dbReference type="GO" id="GO:0008650">
    <property type="term" value="F:rRNA (uridine-2'-O-)-methyltransferase activity"/>
    <property type="evidence" value="ECO:0007669"/>
    <property type="project" value="TreeGrafter"/>
</dbReference>
<evidence type="ECO:0000256" key="5">
    <source>
        <dbReference type="ARBA" id="ARBA00022691"/>
    </source>
</evidence>
<keyword evidence="3" id="KW-0489">Methyltransferase</keyword>
<keyword evidence="4" id="KW-0808">Transferase</keyword>
<keyword evidence="10" id="KW-1185">Reference proteome</keyword>
<evidence type="ECO:0000259" key="8">
    <source>
        <dbReference type="Pfam" id="PF01728"/>
    </source>
</evidence>
<dbReference type="EMBL" id="CAIX01000083">
    <property type="protein sequence ID" value="CCI10078.1"/>
    <property type="molecule type" value="Genomic_DNA"/>
</dbReference>
<dbReference type="PIRSF" id="PIRSF005461">
    <property type="entry name" value="23S_rRNA_mtase"/>
    <property type="match status" value="1"/>
</dbReference>
<dbReference type="InterPro" id="IPR015507">
    <property type="entry name" value="rRNA-MeTfrase_E"/>
</dbReference>
<dbReference type="OrthoDB" id="1287559at2759"/>
<evidence type="ECO:0000256" key="6">
    <source>
        <dbReference type="ARBA" id="ARBA00041184"/>
    </source>
</evidence>
<dbReference type="Proteomes" id="UP000053237">
    <property type="component" value="Unassembled WGS sequence"/>
</dbReference>
<accession>A0A024FSU2</accession>
<dbReference type="SUPFAM" id="SSF53335">
    <property type="entry name" value="S-adenosyl-L-methionine-dependent methyltransferases"/>
    <property type="match status" value="1"/>
</dbReference>
<feature type="domain" description="Ribosomal RNA methyltransferase FtsJ" evidence="8">
    <location>
        <begin position="48"/>
        <end position="228"/>
    </location>
</feature>
<reference evidence="9 10" key="1">
    <citation type="submission" date="2012-05" db="EMBL/GenBank/DDBJ databases">
        <title>Recombination and specialization in a pathogen metapopulation.</title>
        <authorList>
            <person name="Gardiner A."/>
            <person name="Kemen E."/>
            <person name="Schultz-Larsen T."/>
            <person name="MacLean D."/>
            <person name="Van Oosterhout C."/>
            <person name="Jones J.D.G."/>
        </authorList>
    </citation>
    <scope>NUCLEOTIDE SEQUENCE [LARGE SCALE GENOMIC DNA]</scope>
    <source>
        <strain evidence="9 10">Ac Nc2</strain>
    </source>
</reference>
<dbReference type="PANTHER" id="PTHR10920:SF18">
    <property type="entry name" value="RRNA METHYLTRANSFERASE 2, MITOCHONDRIAL"/>
    <property type="match status" value="1"/>
</dbReference>
<organism evidence="9 10">
    <name type="scientific">Albugo candida</name>
    <dbReference type="NCBI Taxonomy" id="65357"/>
    <lineage>
        <taxon>Eukaryota</taxon>
        <taxon>Sar</taxon>
        <taxon>Stramenopiles</taxon>
        <taxon>Oomycota</taxon>
        <taxon>Peronosporomycetes</taxon>
        <taxon>Albuginales</taxon>
        <taxon>Albuginaceae</taxon>
        <taxon>Albugo</taxon>
    </lineage>
</organism>
<dbReference type="HAMAP" id="MF_01547">
    <property type="entry name" value="RNA_methyltr_E"/>
    <property type="match status" value="1"/>
</dbReference>
<proteinExistence type="inferred from homology"/>
<dbReference type="InterPro" id="IPR050082">
    <property type="entry name" value="RNA_methyltr_RlmE"/>
</dbReference>
<comment type="similarity">
    <text evidence="1">Belongs to the class I-like SAM-binding methyltransferase superfamily. RNA methyltransferase RlmE family.</text>
</comment>
<keyword evidence="5 7" id="KW-0949">S-adenosyl-L-methionine</keyword>